<sequence>MPIGISALAYALRVGSGALPKPFSHGHAQQLIAAAMGHKSLASYQTSKEELPDLSGTRHVVVDTDLLHERLLELGYAYDNETIFALLTTSLQKALPGVRTYRTKDAFDDALRDFIDETVSNNGNVINQVTMSNGSPGEVYLPFETSLDDIPLGDSKEFQIRGHVSLEQDLERPYNGHKVRVEVSLYLTRTGRVCVGQPEVTVTHAELLYYEDEDHDEEGPKVSLAQALSDQLGITLAEAQMLEDADLQANESNDGGLVYSHILDAASVNLPPELQAKLLEKFGSLSIELPAFFYDNVHWSPYD</sequence>
<name>A0AAW3MYN0_9BURK</name>
<reference evidence="1 2" key="1">
    <citation type="submission" date="2015-11" db="EMBL/GenBank/DDBJ databases">
        <title>Expanding the genomic diversity of Burkholderia species for the development of highly accurate diagnostics.</title>
        <authorList>
            <person name="Sahl J."/>
            <person name="Keim P."/>
            <person name="Wagner D."/>
        </authorList>
    </citation>
    <scope>NUCLEOTIDE SEQUENCE [LARGE SCALE GENOMIC DNA]</scope>
    <source>
        <strain evidence="1 2">MSMB1808WGS</strain>
    </source>
</reference>
<evidence type="ECO:0000313" key="2">
    <source>
        <dbReference type="Proteomes" id="UP000056453"/>
    </source>
</evidence>
<dbReference type="EMBL" id="LPBJ01000047">
    <property type="protein sequence ID" value="KVP98408.1"/>
    <property type="molecule type" value="Genomic_DNA"/>
</dbReference>
<accession>A0AAW3MYN0</accession>
<comment type="caution">
    <text evidence="1">The sequence shown here is derived from an EMBL/GenBank/DDBJ whole genome shotgun (WGS) entry which is preliminary data.</text>
</comment>
<evidence type="ECO:0000313" key="1">
    <source>
        <dbReference type="EMBL" id="KVP98408.1"/>
    </source>
</evidence>
<protein>
    <submittedName>
        <fullName evidence="1">Peptide ABC transporter permease</fullName>
    </submittedName>
</protein>
<proteinExistence type="predicted"/>
<keyword evidence="2" id="KW-1185">Reference proteome</keyword>
<gene>
    <name evidence="1" type="ORF">WJ96_04550</name>
</gene>
<organism evidence="1 2">
    <name type="scientific">Burkholderia ubonensis</name>
    <dbReference type="NCBI Taxonomy" id="101571"/>
    <lineage>
        <taxon>Bacteria</taxon>
        <taxon>Pseudomonadati</taxon>
        <taxon>Pseudomonadota</taxon>
        <taxon>Betaproteobacteria</taxon>
        <taxon>Burkholderiales</taxon>
        <taxon>Burkholderiaceae</taxon>
        <taxon>Burkholderia</taxon>
        <taxon>Burkholderia cepacia complex</taxon>
    </lineage>
</organism>
<dbReference type="AlphaFoldDB" id="A0AAW3MYN0"/>
<dbReference type="RefSeq" id="WP_059928437.1">
    <property type="nucleotide sequence ID" value="NZ_LPBG01000117.1"/>
</dbReference>
<dbReference type="Proteomes" id="UP000056453">
    <property type="component" value="Unassembled WGS sequence"/>
</dbReference>